<dbReference type="KEGG" id="btho:Btheta7330_04970"/>
<dbReference type="Pfam" id="PF16409">
    <property type="entry name" value="DUF5017"/>
    <property type="match status" value="1"/>
</dbReference>
<feature type="chain" id="PRO_5014235894" evidence="1">
    <location>
        <begin position="21"/>
        <end position="347"/>
    </location>
</feature>
<evidence type="ECO:0000313" key="4">
    <source>
        <dbReference type="EMBL" id="RHD88301.1"/>
    </source>
</evidence>
<dbReference type="EMBL" id="JAQNVG010000002">
    <property type="protein sequence ID" value="MDC2234447.1"/>
    <property type="molecule type" value="Genomic_DNA"/>
</dbReference>
<dbReference type="EMBL" id="CP083680">
    <property type="protein sequence ID" value="UYU65827.1"/>
    <property type="molecule type" value="Genomic_DNA"/>
</dbReference>
<keyword evidence="1" id="KW-0732">Signal</keyword>
<dbReference type="EMBL" id="QSJP01000008">
    <property type="protein sequence ID" value="RHD88301.1"/>
    <property type="molecule type" value="Genomic_DNA"/>
</dbReference>
<proteinExistence type="predicted"/>
<feature type="domain" description="DUF5017" evidence="2">
    <location>
        <begin position="44"/>
        <end position="213"/>
    </location>
</feature>
<protein>
    <submittedName>
        <fullName evidence="4">DUF5017 domain-containing protein</fullName>
    </submittedName>
</protein>
<dbReference type="Proteomes" id="UP001217776">
    <property type="component" value="Unassembled WGS sequence"/>
</dbReference>
<name>A0A0P0FSU6_BACT4</name>
<accession>A0A0P0FSU6</accession>
<evidence type="ECO:0000313" key="5">
    <source>
        <dbReference type="EMBL" id="UYU65827.1"/>
    </source>
</evidence>
<dbReference type="Proteomes" id="UP001156218">
    <property type="component" value="Chromosome"/>
</dbReference>
<dbReference type="InterPro" id="IPR032185">
    <property type="entry name" value="DUF5017"/>
</dbReference>
<sequence>MKTYKLIAICVASLFFGACSDGLDEAVGLHVKVATNENVSFDGQIITAKKGTPIEFILSGDPDFLTFFSGEAGSKYEYRERETIDPSQIKSSMLNFSIWFQYGNPSTTLEKHVYISDEFTGLYKDNFEADSLLVEQFEKDGKWKELVPQSAFPTAAVGNADLATPYSFDMKEYMGKRIAIAICYRGIDNTVAQSKMYFERMRINNVMTSGQEAEYSAGSFGFTPINMKNKWNLKDQTSMTKDREYGTVTNNVSGIWNLTGVGGGSFFIHSTNANDPLKYSWLVSDLITVNSCSPDQGTKVKDITQRLDKYTYTYNQIGIYNVTFLARNANIDHSSTTTYHMVVNVVE</sequence>
<gene>
    <name evidence="4" type="ORF">DW780_11070</name>
    <name evidence="5" type="ORF">KQP68_19970</name>
    <name evidence="3" type="ORF">PO127_01635</name>
</gene>
<dbReference type="AlphaFoldDB" id="A0A0P0FSU6"/>
<evidence type="ECO:0000313" key="3">
    <source>
        <dbReference type="EMBL" id="MDC2234447.1"/>
    </source>
</evidence>
<dbReference type="Proteomes" id="UP000284785">
    <property type="component" value="Unassembled WGS sequence"/>
</dbReference>
<reference evidence="4 6" key="1">
    <citation type="submission" date="2018-08" db="EMBL/GenBank/DDBJ databases">
        <title>A genome reference for cultivated species of the human gut microbiota.</title>
        <authorList>
            <person name="Zou Y."/>
            <person name="Xue W."/>
            <person name="Luo G."/>
        </authorList>
    </citation>
    <scope>NUCLEOTIDE SEQUENCE [LARGE SCALE GENOMIC DNA]</scope>
    <source>
        <strain evidence="4 6">AM30-26</strain>
    </source>
</reference>
<reference evidence="3" key="3">
    <citation type="submission" date="2022-10" db="EMBL/GenBank/DDBJ databases">
        <title>Human gut microbiome strain richness.</title>
        <authorList>
            <person name="Chen-Liaw A."/>
        </authorList>
    </citation>
    <scope>NUCLEOTIDE SEQUENCE</scope>
    <source>
        <strain evidence="3">1001283st1_A3_1001283B150304_161114</strain>
    </source>
</reference>
<dbReference type="RefSeq" id="WP_008762931.1">
    <property type="nucleotide sequence ID" value="NZ_BAABXH010000001.1"/>
</dbReference>
<feature type="signal peptide" evidence="1">
    <location>
        <begin position="1"/>
        <end position="20"/>
    </location>
</feature>
<evidence type="ECO:0000256" key="1">
    <source>
        <dbReference type="SAM" id="SignalP"/>
    </source>
</evidence>
<reference evidence="5 7" key="2">
    <citation type="submission" date="2021-06" db="EMBL/GenBank/DDBJ databases">
        <title>Interrogation of the integrated mobile genetic elements in gut-associated Bacteroides with a consensus prediction approach.</title>
        <authorList>
            <person name="Campbell D.E."/>
            <person name="Leigh J.R."/>
            <person name="Kim T."/>
            <person name="England W."/>
            <person name="Whitaker R.J."/>
            <person name="Degnan P.H."/>
        </authorList>
    </citation>
    <scope>NUCLEOTIDE SEQUENCE [LARGE SCALE GENOMIC DNA]</scope>
    <source>
        <strain evidence="5 7">WAL8669</strain>
    </source>
</reference>
<evidence type="ECO:0000313" key="7">
    <source>
        <dbReference type="Proteomes" id="UP001156218"/>
    </source>
</evidence>
<organism evidence="4 6">
    <name type="scientific">Bacteroides thetaiotaomicron</name>
    <dbReference type="NCBI Taxonomy" id="818"/>
    <lineage>
        <taxon>Bacteria</taxon>
        <taxon>Pseudomonadati</taxon>
        <taxon>Bacteroidota</taxon>
        <taxon>Bacteroidia</taxon>
        <taxon>Bacteroidales</taxon>
        <taxon>Bacteroidaceae</taxon>
        <taxon>Bacteroides</taxon>
    </lineage>
</organism>
<evidence type="ECO:0000313" key="6">
    <source>
        <dbReference type="Proteomes" id="UP000284785"/>
    </source>
</evidence>
<evidence type="ECO:0000259" key="2">
    <source>
        <dbReference type="Pfam" id="PF16409"/>
    </source>
</evidence>
<dbReference type="PROSITE" id="PS51257">
    <property type="entry name" value="PROKAR_LIPOPROTEIN"/>
    <property type="match status" value="1"/>
</dbReference>